<comment type="caution">
    <text evidence="1">The sequence shown here is derived from an EMBL/GenBank/DDBJ whole genome shotgun (WGS) entry which is preliminary data.</text>
</comment>
<dbReference type="RefSeq" id="WP_053006412.1">
    <property type="nucleotide sequence ID" value="NZ_LDZY01000007.1"/>
</dbReference>
<dbReference type="EMBL" id="LDZY01000007">
    <property type="protein sequence ID" value="KLU65856.1"/>
    <property type="molecule type" value="Genomic_DNA"/>
</dbReference>
<proteinExistence type="predicted"/>
<accession>A0A0J1IMD5</accession>
<keyword evidence="2" id="KW-1185">Reference proteome</keyword>
<evidence type="ECO:0000313" key="2">
    <source>
        <dbReference type="Proteomes" id="UP000036356"/>
    </source>
</evidence>
<dbReference type="AlphaFoldDB" id="A0A0J1IMD5"/>
<dbReference type="Proteomes" id="UP000036356">
    <property type="component" value="Unassembled WGS sequence"/>
</dbReference>
<dbReference type="PANTHER" id="PTHR43305:SF1">
    <property type="entry name" value="FAMILY N-ACETYLTRANSFERASE, PUTATIVE (AFU_ORTHOLOGUE AFUA_2G01380)-RELATED"/>
    <property type="match status" value="1"/>
</dbReference>
<sequence length="98" mass="11048">MGKAQKAQIGGLYFMTTTVDYQNHIIQFKIITGPDRLEEVKQLFLEYSQSLTIDLTFQDFETEFNTLPGKYGPPNGVLILALVDGREAGCIALRKIYT</sequence>
<reference evidence="1 2" key="1">
    <citation type="submission" date="2015-06" db="EMBL/GenBank/DDBJ databases">
        <title>Draft genome of the moderately acidophilic sulfate reducer Candidatus Desulfosporosinus acididurans strain M1.</title>
        <authorList>
            <person name="Poehlein A."/>
            <person name="Petzsch P."/>
            <person name="Johnson B.D."/>
            <person name="Schloemann M."/>
            <person name="Daniel R."/>
            <person name="Muehling M."/>
        </authorList>
    </citation>
    <scope>NUCLEOTIDE SEQUENCE [LARGE SCALE GENOMIC DNA]</scope>
    <source>
        <strain evidence="1 2">M1</strain>
    </source>
</reference>
<dbReference type="PATRIC" id="fig|476652.3.peg.2598"/>
<dbReference type="PANTHER" id="PTHR43305">
    <property type="entry name" value="FAMILY N-ACETYLTRANSFERASE, PUTATIVE (AFU_ORTHOLOGUE AFUA_2G01380)-RELATED"/>
    <property type="match status" value="1"/>
</dbReference>
<dbReference type="STRING" id="476652.DEAC_c24860"/>
<organism evidence="1 2">
    <name type="scientific">Desulfosporosinus acididurans</name>
    <dbReference type="NCBI Taxonomy" id="476652"/>
    <lineage>
        <taxon>Bacteria</taxon>
        <taxon>Bacillati</taxon>
        <taxon>Bacillota</taxon>
        <taxon>Clostridia</taxon>
        <taxon>Eubacteriales</taxon>
        <taxon>Desulfitobacteriaceae</taxon>
        <taxon>Desulfosporosinus</taxon>
    </lineage>
</organism>
<dbReference type="InterPro" id="IPR052777">
    <property type="entry name" value="Acetyltransferase_Enz"/>
</dbReference>
<evidence type="ECO:0000313" key="1">
    <source>
        <dbReference type="EMBL" id="KLU65856.1"/>
    </source>
</evidence>
<protein>
    <submittedName>
        <fullName evidence="1">Uncharacterized protein</fullName>
    </submittedName>
</protein>
<gene>
    <name evidence="1" type="ORF">DEAC_c24860</name>
</gene>
<name>A0A0J1IMD5_9FIRM</name>